<dbReference type="InterPro" id="IPR027417">
    <property type="entry name" value="P-loop_NTPase"/>
</dbReference>
<dbReference type="EMBL" id="DRXH01000146">
    <property type="protein sequence ID" value="HHM44490.1"/>
    <property type="molecule type" value="Genomic_DNA"/>
</dbReference>
<comment type="catalytic activity">
    <reaction evidence="8">
        <text>a 5'-end dephospho-ribonucleoside-RNA + ATP = a 5'-end 5'-phospho-ribonucleoside-RNA + ADP + H(+)</text>
        <dbReference type="Rhea" id="RHEA:54580"/>
        <dbReference type="Rhea" id="RHEA-COMP:13936"/>
        <dbReference type="Rhea" id="RHEA-COMP:15179"/>
        <dbReference type="ChEBI" id="CHEBI:15378"/>
        <dbReference type="ChEBI" id="CHEBI:30616"/>
        <dbReference type="ChEBI" id="CHEBI:138282"/>
        <dbReference type="ChEBI" id="CHEBI:138284"/>
        <dbReference type="ChEBI" id="CHEBI:456216"/>
        <dbReference type="EC" id="2.7.1.78"/>
    </reaction>
</comment>
<dbReference type="GO" id="GO:0051734">
    <property type="term" value="F:ATP-dependent polynucleotide 5'-hydroxyl-kinase activity"/>
    <property type="evidence" value="ECO:0007669"/>
    <property type="project" value="UniProtKB-EC"/>
</dbReference>
<name>A0A7J3VU57_CALS0</name>
<reference evidence="11" key="1">
    <citation type="journal article" date="2020" name="mSystems">
        <title>Genome- and Community-Level Interaction Insights into Carbon Utilization and Element Cycling Functions of Hydrothermarchaeota in Hydrothermal Sediment.</title>
        <authorList>
            <person name="Zhou Z."/>
            <person name="Liu Y."/>
            <person name="Xu W."/>
            <person name="Pan J."/>
            <person name="Luo Z.H."/>
            <person name="Li M."/>
        </authorList>
    </citation>
    <scope>NUCLEOTIDE SEQUENCE [LARGE SCALE GENOMIC DNA]</scope>
    <source>
        <strain evidence="11">SpSt-1074</strain>
    </source>
</reference>
<protein>
    <recommendedName>
        <fullName evidence="2">polynucleotide 5'-hydroxyl-kinase</fullName>
        <ecNumber evidence="2">2.7.1.78</ecNumber>
    </recommendedName>
</protein>
<comment type="cofactor">
    <cofactor evidence="1">
        <name>a divalent metal cation</name>
        <dbReference type="ChEBI" id="CHEBI:60240"/>
    </cofactor>
</comment>
<dbReference type="GO" id="GO:0005524">
    <property type="term" value="F:ATP binding"/>
    <property type="evidence" value="ECO:0007669"/>
    <property type="project" value="UniProtKB-KW"/>
</dbReference>
<dbReference type="PANTHER" id="PTHR12755">
    <property type="entry name" value="CLEAVAGE/POLYADENYLATION FACTOR IA SUBUNIT CLP1P"/>
    <property type="match status" value="1"/>
</dbReference>
<dbReference type="PANTHER" id="PTHR12755:SF3">
    <property type="entry name" value="POLYNUCLEOTIDE 5'-HYDROXYL-KINASE NOL9"/>
    <property type="match status" value="1"/>
</dbReference>
<evidence type="ECO:0000256" key="7">
    <source>
        <dbReference type="ARBA" id="ARBA00024737"/>
    </source>
</evidence>
<evidence type="ECO:0000256" key="9">
    <source>
        <dbReference type="ARBA" id="ARBA00044673"/>
    </source>
</evidence>
<comment type="caution">
    <text evidence="11">The sequence shown here is derived from an EMBL/GenBank/DDBJ whole genome shotgun (WGS) entry which is preliminary data.</text>
</comment>
<keyword evidence="6" id="KW-0067">ATP-binding</keyword>
<dbReference type="Pfam" id="PF16575">
    <property type="entry name" value="CLP1_P"/>
    <property type="match status" value="1"/>
</dbReference>
<dbReference type="AlphaFoldDB" id="A0A7J3VU57"/>
<evidence type="ECO:0000256" key="2">
    <source>
        <dbReference type="ARBA" id="ARBA00012157"/>
    </source>
</evidence>
<proteinExistence type="predicted"/>
<accession>A0A7J3VU57</accession>
<evidence type="ECO:0000256" key="1">
    <source>
        <dbReference type="ARBA" id="ARBA00001968"/>
    </source>
</evidence>
<dbReference type="InterPro" id="IPR045116">
    <property type="entry name" value="Clp1/Grc3"/>
</dbReference>
<evidence type="ECO:0000256" key="8">
    <source>
        <dbReference type="ARBA" id="ARBA00044641"/>
    </source>
</evidence>
<keyword evidence="3" id="KW-0808">Transferase</keyword>
<keyword evidence="4" id="KW-0547">Nucleotide-binding</keyword>
<organism evidence="11">
    <name type="scientific">Caldiarchaeum subterraneum</name>
    <dbReference type="NCBI Taxonomy" id="311458"/>
    <lineage>
        <taxon>Archaea</taxon>
        <taxon>Nitrososphaerota</taxon>
        <taxon>Candidatus Caldarchaeales</taxon>
        <taxon>Candidatus Caldarchaeaceae</taxon>
        <taxon>Candidatus Caldarchaeum</taxon>
    </lineage>
</organism>
<evidence type="ECO:0000259" key="10">
    <source>
        <dbReference type="Pfam" id="PF16575"/>
    </source>
</evidence>
<comment type="catalytic activity">
    <reaction evidence="9">
        <text>a 5'-end dephospho-2'-deoxyribonucleoside-DNA + ATP = a 5'-end 5'-phospho-2'-deoxyribonucleoside-DNA + ADP + H(+)</text>
        <dbReference type="Rhea" id="RHEA:15669"/>
        <dbReference type="Rhea" id="RHEA-COMP:13180"/>
        <dbReference type="Rhea" id="RHEA-COMP:13184"/>
        <dbReference type="ChEBI" id="CHEBI:15378"/>
        <dbReference type="ChEBI" id="CHEBI:30616"/>
        <dbReference type="ChEBI" id="CHEBI:136412"/>
        <dbReference type="ChEBI" id="CHEBI:136416"/>
        <dbReference type="ChEBI" id="CHEBI:456216"/>
        <dbReference type="EC" id="2.7.1.78"/>
    </reaction>
</comment>
<feature type="domain" description="Clp1 P-loop" evidence="10">
    <location>
        <begin position="94"/>
        <end position="265"/>
    </location>
</feature>
<evidence type="ECO:0000256" key="4">
    <source>
        <dbReference type="ARBA" id="ARBA00022741"/>
    </source>
</evidence>
<evidence type="ECO:0000313" key="11">
    <source>
        <dbReference type="EMBL" id="HHM44490.1"/>
    </source>
</evidence>
<sequence>MQIPSGKTLLIDGPAIMKMLDGEASILNCPLSKNKEYFLRPWKRYPVYAHSDCKLDLRMGEESRASMVEKDDAVDLWLGRVNEINAGEVVGVLGGVDSGKTSFTTLAVNTLTRKHGRAHVLSLDPGQTYFSPPTLVCATELTKCIHDLAECKPYWQRPVGSTSAAQASAEVLKAAEEFSKTWPGDVSMIVDMDGWVDDGAAAAHKAAVLKTLGCSKAVMLGEGLDMLRQTLETTGVEVVCLPSSKNVKPRDNAERRKIREWFFRRHLGNTTLRFIPATWVQLAVVGHAGQKPLEYLRVVSQKLEATAGDHKSSLCKNRTGLIAYLFDEQKNYKGIGIACGYDPQRTAIKILTSVESSVRWIWLGCVVITAEGDEVLTLD</sequence>
<evidence type="ECO:0000256" key="6">
    <source>
        <dbReference type="ARBA" id="ARBA00022840"/>
    </source>
</evidence>
<comment type="function">
    <text evidence="7">Polynucleotide kinase that can phosphorylate the 5'-hydroxyl groups of both single-stranded RNA (ssRNA) and single-stranded DNA (ssDNA). Exhibits a strong preference for ssRNA.</text>
</comment>
<dbReference type="Gene3D" id="3.40.50.300">
    <property type="entry name" value="P-loop containing nucleotide triphosphate hydrolases"/>
    <property type="match status" value="1"/>
</dbReference>
<evidence type="ECO:0000256" key="5">
    <source>
        <dbReference type="ARBA" id="ARBA00022777"/>
    </source>
</evidence>
<evidence type="ECO:0000256" key="3">
    <source>
        <dbReference type="ARBA" id="ARBA00022679"/>
    </source>
</evidence>
<keyword evidence="5" id="KW-0418">Kinase</keyword>
<dbReference type="GO" id="GO:0006396">
    <property type="term" value="P:RNA processing"/>
    <property type="evidence" value="ECO:0007669"/>
    <property type="project" value="InterPro"/>
</dbReference>
<dbReference type="EC" id="2.7.1.78" evidence="2"/>
<gene>
    <name evidence="11" type="ORF">ENM31_04250</name>
</gene>
<dbReference type="InterPro" id="IPR032319">
    <property type="entry name" value="CLP1_P"/>
</dbReference>